<feature type="compositionally biased region" description="Basic and acidic residues" evidence="2">
    <location>
        <begin position="105"/>
        <end position="134"/>
    </location>
</feature>
<sequence>MEPIDLKNSEELKRTENTDLENSEVKPTSEEAVKSEEPNTVEDEKSVETTEEETPEQPAAESVEGTAKEEPQAEVAEEPESKSEPEPKSEEESTTDSAEVSGDTTEEKEQQTTESTVEKAEPVKEEKPEKREAVDYSNYSQVELVNALRDVLEDDDSDIRVKEEIDTIKAAFYKNLKESIEADKKKFIADGGDEEAFKPEEDPYEKDIKDLLKKYRHIRIEHNKQMEAEKEENLQKKYDVIEKIKGLINNEESINKTFNEFRDLQREWREIGLVPQSKMKNLWDTYHFHVENFYDYIKINRELRDLDLKKNLEAKIKLCERAEELLVEEPSILKAFNTLQKYHEQWREIGPVPREQKDDIWERFKAATTKINKKHQDFFENRKVEQKKNLEAKTALCEKAEEIIQEEIKNHKEWDEKSRQLVELQKVWRTIGFAPRKDNNKIYERFRTACDAFFNAKRAFYAKNKEEQQNNLQLKTDLCVQAESLKDSEDWRKTTQDFINIQKKWKEIGPVPRKYSDILWKRFRAACDSFFDKKSEHFSDVDTEQDDNLKLKEDLIKEVENFKPIDDVDTNLETLKTFQRRWTEIGHVPFKKKDEIKVQFRDAINKLFDDLNLDDEKRNLLKFRNKMSSFSESSRGQNKMRMERDKYMNKMKQLENDLVLLDNNVGFFAKSKNAESLIKDVKKKIEVTKQKIELLKDKIRVIDEMDND</sequence>
<evidence type="ECO:0000313" key="3">
    <source>
        <dbReference type="EMBL" id="SET70753.1"/>
    </source>
</evidence>
<dbReference type="RefSeq" id="WP_074780709.1">
    <property type="nucleotide sequence ID" value="NZ_FOHT01000020.1"/>
</dbReference>
<evidence type="ECO:0000256" key="1">
    <source>
        <dbReference type="SAM" id="Coils"/>
    </source>
</evidence>
<dbReference type="AlphaFoldDB" id="A0A1I0GIL1"/>
<evidence type="ECO:0008006" key="5">
    <source>
        <dbReference type="Google" id="ProtNLM"/>
    </source>
</evidence>
<dbReference type="Proteomes" id="UP000181981">
    <property type="component" value="Unassembled WGS sequence"/>
</dbReference>
<evidence type="ECO:0000313" key="4">
    <source>
        <dbReference type="Proteomes" id="UP000181981"/>
    </source>
</evidence>
<name>A0A1I0GIL1_9BACT</name>
<feature type="coiled-coil region" evidence="1">
    <location>
        <begin position="637"/>
        <end position="698"/>
    </location>
</feature>
<feature type="compositionally biased region" description="Basic and acidic residues" evidence="2">
    <location>
        <begin position="79"/>
        <end position="91"/>
    </location>
</feature>
<dbReference type="InterPro" id="IPR007139">
    <property type="entry name" value="DUF349"/>
</dbReference>
<protein>
    <recommendedName>
        <fullName evidence="5">DUF349 domain-containing protein</fullName>
    </recommendedName>
</protein>
<gene>
    <name evidence="3" type="ORF">SAMN05444285_12083</name>
</gene>
<keyword evidence="1" id="KW-0175">Coiled coil</keyword>
<feature type="region of interest" description="Disordered" evidence="2">
    <location>
        <begin position="1"/>
        <end position="139"/>
    </location>
</feature>
<evidence type="ECO:0000256" key="2">
    <source>
        <dbReference type="SAM" id="MobiDB-lite"/>
    </source>
</evidence>
<accession>A0A1I0GIL1</accession>
<organism evidence="3 4">
    <name type="scientific">Draconibacterium orientale</name>
    <dbReference type="NCBI Taxonomy" id="1168034"/>
    <lineage>
        <taxon>Bacteria</taxon>
        <taxon>Pseudomonadati</taxon>
        <taxon>Bacteroidota</taxon>
        <taxon>Bacteroidia</taxon>
        <taxon>Marinilabiliales</taxon>
        <taxon>Prolixibacteraceae</taxon>
        <taxon>Draconibacterium</taxon>
    </lineage>
</organism>
<feature type="compositionally biased region" description="Basic and acidic residues" evidence="2">
    <location>
        <begin position="1"/>
        <end position="48"/>
    </location>
</feature>
<reference evidence="3 4" key="1">
    <citation type="submission" date="2016-10" db="EMBL/GenBank/DDBJ databases">
        <authorList>
            <person name="de Groot N.N."/>
        </authorList>
    </citation>
    <scope>NUCLEOTIDE SEQUENCE [LARGE SCALE GENOMIC DNA]</scope>
    <source>
        <strain evidence="3 4">DSM 25947</strain>
    </source>
</reference>
<proteinExistence type="predicted"/>
<dbReference type="Pfam" id="PF03993">
    <property type="entry name" value="DUF349"/>
    <property type="match status" value="5"/>
</dbReference>
<feature type="coiled-coil region" evidence="1">
    <location>
        <begin position="390"/>
        <end position="417"/>
    </location>
</feature>
<dbReference type="OrthoDB" id="5422202at2"/>
<dbReference type="EMBL" id="FOHT01000020">
    <property type="protein sequence ID" value="SET70753.1"/>
    <property type="molecule type" value="Genomic_DNA"/>
</dbReference>